<accession>A0AAD4BV06</accession>
<name>A0AAD4BV06_BOLED</name>
<reference evidence="1" key="1">
    <citation type="submission" date="2019-10" db="EMBL/GenBank/DDBJ databases">
        <authorList>
            <consortium name="DOE Joint Genome Institute"/>
            <person name="Kuo A."/>
            <person name="Miyauchi S."/>
            <person name="Kiss E."/>
            <person name="Drula E."/>
            <person name="Kohler A."/>
            <person name="Sanchez-Garcia M."/>
            <person name="Andreopoulos B."/>
            <person name="Barry K.W."/>
            <person name="Bonito G."/>
            <person name="Buee M."/>
            <person name="Carver A."/>
            <person name="Chen C."/>
            <person name="Cichocki N."/>
            <person name="Clum A."/>
            <person name="Culley D."/>
            <person name="Crous P.W."/>
            <person name="Fauchery L."/>
            <person name="Girlanda M."/>
            <person name="Hayes R."/>
            <person name="Keri Z."/>
            <person name="LaButti K."/>
            <person name="Lipzen A."/>
            <person name="Lombard V."/>
            <person name="Magnuson J."/>
            <person name="Maillard F."/>
            <person name="Morin E."/>
            <person name="Murat C."/>
            <person name="Nolan M."/>
            <person name="Ohm R."/>
            <person name="Pangilinan J."/>
            <person name="Pereira M."/>
            <person name="Perotto S."/>
            <person name="Peter M."/>
            <person name="Riley R."/>
            <person name="Sitrit Y."/>
            <person name="Stielow B."/>
            <person name="Szollosi G."/>
            <person name="Zifcakova L."/>
            <person name="Stursova M."/>
            <person name="Spatafora J.W."/>
            <person name="Tedersoo L."/>
            <person name="Vaario L.-M."/>
            <person name="Yamada A."/>
            <person name="Yan M."/>
            <person name="Wang P."/>
            <person name="Xu J."/>
            <person name="Bruns T."/>
            <person name="Baldrian P."/>
            <person name="Vilgalys R."/>
            <person name="Henrissat B."/>
            <person name="Grigoriev I.V."/>
            <person name="Hibbett D."/>
            <person name="Nagy L.G."/>
            <person name="Martin F.M."/>
        </authorList>
    </citation>
    <scope>NUCLEOTIDE SEQUENCE</scope>
    <source>
        <strain evidence="1">BED1</strain>
    </source>
</reference>
<keyword evidence="2" id="KW-1185">Reference proteome</keyword>
<feature type="non-terminal residue" evidence="1">
    <location>
        <position position="111"/>
    </location>
</feature>
<gene>
    <name evidence="1" type="ORF">L210DRAFT_870522</name>
</gene>
<comment type="caution">
    <text evidence="1">The sequence shown here is derived from an EMBL/GenBank/DDBJ whole genome shotgun (WGS) entry which is preliminary data.</text>
</comment>
<organism evidence="1 2">
    <name type="scientific">Boletus edulis BED1</name>
    <dbReference type="NCBI Taxonomy" id="1328754"/>
    <lineage>
        <taxon>Eukaryota</taxon>
        <taxon>Fungi</taxon>
        <taxon>Dikarya</taxon>
        <taxon>Basidiomycota</taxon>
        <taxon>Agaricomycotina</taxon>
        <taxon>Agaricomycetes</taxon>
        <taxon>Agaricomycetidae</taxon>
        <taxon>Boletales</taxon>
        <taxon>Boletineae</taxon>
        <taxon>Boletaceae</taxon>
        <taxon>Boletoideae</taxon>
        <taxon>Boletus</taxon>
    </lineage>
</organism>
<evidence type="ECO:0000313" key="1">
    <source>
        <dbReference type="EMBL" id="KAF8440919.1"/>
    </source>
</evidence>
<protein>
    <submittedName>
        <fullName evidence="1">Uncharacterized protein</fullName>
    </submittedName>
</protein>
<dbReference type="AlphaFoldDB" id="A0AAD4BV06"/>
<evidence type="ECO:0000313" key="2">
    <source>
        <dbReference type="Proteomes" id="UP001194468"/>
    </source>
</evidence>
<sequence length="111" mass="11844">LASQGMVLEGWPPGVLMPGQLCNTSARTKGIVDLSQADHHRLHQALLDGDINIIKVEGKVLITDPLTDLLSPVIIGAPPPADSNLQNALYMYVCGYINYEGPPCLPNLAVT</sequence>
<dbReference type="Proteomes" id="UP001194468">
    <property type="component" value="Unassembled WGS sequence"/>
</dbReference>
<dbReference type="EMBL" id="WHUW01000011">
    <property type="protein sequence ID" value="KAF8440919.1"/>
    <property type="molecule type" value="Genomic_DNA"/>
</dbReference>
<proteinExistence type="predicted"/>
<reference evidence="1" key="2">
    <citation type="journal article" date="2020" name="Nat. Commun.">
        <title>Large-scale genome sequencing of mycorrhizal fungi provides insights into the early evolution of symbiotic traits.</title>
        <authorList>
            <person name="Miyauchi S."/>
            <person name="Kiss E."/>
            <person name="Kuo A."/>
            <person name="Drula E."/>
            <person name="Kohler A."/>
            <person name="Sanchez-Garcia M."/>
            <person name="Morin E."/>
            <person name="Andreopoulos B."/>
            <person name="Barry K.W."/>
            <person name="Bonito G."/>
            <person name="Buee M."/>
            <person name="Carver A."/>
            <person name="Chen C."/>
            <person name="Cichocki N."/>
            <person name="Clum A."/>
            <person name="Culley D."/>
            <person name="Crous P.W."/>
            <person name="Fauchery L."/>
            <person name="Girlanda M."/>
            <person name="Hayes R.D."/>
            <person name="Keri Z."/>
            <person name="LaButti K."/>
            <person name="Lipzen A."/>
            <person name="Lombard V."/>
            <person name="Magnuson J."/>
            <person name="Maillard F."/>
            <person name="Murat C."/>
            <person name="Nolan M."/>
            <person name="Ohm R.A."/>
            <person name="Pangilinan J."/>
            <person name="Pereira M.F."/>
            <person name="Perotto S."/>
            <person name="Peter M."/>
            <person name="Pfister S."/>
            <person name="Riley R."/>
            <person name="Sitrit Y."/>
            <person name="Stielow J.B."/>
            <person name="Szollosi G."/>
            <person name="Zifcakova L."/>
            <person name="Stursova M."/>
            <person name="Spatafora J.W."/>
            <person name="Tedersoo L."/>
            <person name="Vaario L.M."/>
            <person name="Yamada A."/>
            <person name="Yan M."/>
            <person name="Wang P."/>
            <person name="Xu J."/>
            <person name="Bruns T."/>
            <person name="Baldrian P."/>
            <person name="Vilgalys R."/>
            <person name="Dunand C."/>
            <person name="Henrissat B."/>
            <person name="Grigoriev I.V."/>
            <person name="Hibbett D."/>
            <person name="Nagy L.G."/>
            <person name="Martin F.M."/>
        </authorList>
    </citation>
    <scope>NUCLEOTIDE SEQUENCE</scope>
    <source>
        <strain evidence="1">BED1</strain>
    </source>
</reference>